<dbReference type="eggNOG" id="COG0297">
    <property type="taxonomic scope" value="Bacteria"/>
</dbReference>
<evidence type="ECO:0000313" key="3">
    <source>
        <dbReference type="EMBL" id="AGF56340.1"/>
    </source>
</evidence>
<dbReference type="KEGG" id="csr:Cspa_c25750"/>
<dbReference type="Pfam" id="PF13439">
    <property type="entry name" value="Glyco_transf_4"/>
    <property type="match status" value="1"/>
</dbReference>
<evidence type="ECO:0000313" key="4">
    <source>
        <dbReference type="Proteomes" id="UP000011728"/>
    </source>
</evidence>
<dbReference type="STRING" id="36745.CLSAP_23940"/>
<evidence type="ECO:0000259" key="1">
    <source>
        <dbReference type="Pfam" id="PF00534"/>
    </source>
</evidence>
<reference evidence="3 4" key="1">
    <citation type="submission" date="2013-02" db="EMBL/GenBank/DDBJ databases">
        <title>Genome sequence of Clostridium saccharoperbutylacetonicum N1-4(HMT).</title>
        <authorList>
            <person name="Poehlein A."/>
            <person name="Daniel R."/>
        </authorList>
    </citation>
    <scope>NUCLEOTIDE SEQUENCE [LARGE SCALE GENOMIC DNA]</scope>
    <source>
        <strain evidence="4">N1-4(HMT)</strain>
    </source>
</reference>
<dbReference type="EMBL" id="CP004121">
    <property type="protein sequence ID" value="AGF56340.1"/>
    <property type="molecule type" value="Genomic_DNA"/>
</dbReference>
<dbReference type="PANTHER" id="PTHR12526:SF630">
    <property type="entry name" value="GLYCOSYLTRANSFERASE"/>
    <property type="match status" value="1"/>
</dbReference>
<gene>
    <name evidence="3" type="ORF">Cspa_c25750</name>
</gene>
<dbReference type="Pfam" id="PF00534">
    <property type="entry name" value="Glycos_transf_1"/>
    <property type="match status" value="1"/>
</dbReference>
<dbReference type="AlphaFoldDB" id="M1LTJ3"/>
<dbReference type="InterPro" id="IPR001296">
    <property type="entry name" value="Glyco_trans_1"/>
</dbReference>
<dbReference type="Gene3D" id="3.40.50.2000">
    <property type="entry name" value="Glycogen Phosphorylase B"/>
    <property type="match status" value="2"/>
</dbReference>
<dbReference type="InterPro" id="IPR028098">
    <property type="entry name" value="Glyco_trans_4-like_N"/>
</dbReference>
<dbReference type="Proteomes" id="UP000011728">
    <property type="component" value="Chromosome"/>
</dbReference>
<dbReference type="PATRIC" id="fig|931276.5.peg.2581"/>
<dbReference type="HOGENOM" id="CLU_009583_0_1_9"/>
<proteinExistence type="predicted"/>
<name>M1LTJ3_9CLOT</name>
<sequence>MGEAMPRDIIYLTDWRGLLLMKKRIMHIVQSAGGVERYILMLLKNMDSSKYENILVCSNDYKEENYNGLVNVFECINMIRPINIVSDVKAIIYVRSIIKKYKPNIVYMHSSKGGAIGRIANIGIKNNSIYNPHGWSFNMDCDPKKKAIYRWTERLLSRLCNIIIAISDYEKKTAIENKICRPDKIRVIYNGTDIDEYIRKKDIYSLTRADLGIQNDAYIIGTVGRLSKQKAPDTFIKAAGIIKKYIPKAFFLMVGDGEMKNEIEDLIRKMDLQKSVLVTGWVNEPMEYIRLFDQAMLLSRWEGFGLVLTEYMLAKKPIIATKVDAISDLITDRVNGLLVKMDDIEAIARASKEIYEDKELVNLMINNSFRLVNERFNIKRVVSELETLFNNK</sequence>
<accession>M1LTJ3</accession>
<dbReference type="PANTHER" id="PTHR12526">
    <property type="entry name" value="GLYCOSYLTRANSFERASE"/>
    <property type="match status" value="1"/>
</dbReference>
<organism evidence="3 4">
    <name type="scientific">Clostridium saccharoperbutylacetonicum N1-4(HMT)</name>
    <dbReference type="NCBI Taxonomy" id="931276"/>
    <lineage>
        <taxon>Bacteria</taxon>
        <taxon>Bacillati</taxon>
        <taxon>Bacillota</taxon>
        <taxon>Clostridia</taxon>
        <taxon>Eubacteriales</taxon>
        <taxon>Clostridiaceae</taxon>
        <taxon>Clostridium</taxon>
    </lineage>
</organism>
<feature type="domain" description="Glycosyl transferase family 1" evidence="1">
    <location>
        <begin position="208"/>
        <end position="368"/>
    </location>
</feature>
<keyword evidence="3" id="KW-0808">Transferase</keyword>
<dbReference type="SUPFAM" id="SSF53756">
    <property type="entry name" value="UDP-Glycosyltransferase/glycogen phosphorylase"/>
    <property type="match status" value="1"/>
</dbReference>
<protein>
    <submittedName>
        <fullName evidence="3">Glycosyltransferase</fullName>
    </submittedName>
</protein>
<dbReference type="OrthoDB" id="9806653at2"/>
<feature type="domain" description="Glycosyltransferase subfamily 4-like N-terminal" evidence="2">
    <location>
        <begin position="33"/>
        <end position="195"/>
    </location>
</feature>
<dbReference type="GO" id="GO:0016757">
    <property type="term" value="F:glycosyltransferase activity"/>
    <property type="evidence" value="ECO:0007669"/>
    <property type="project" value="InterPro"/>
</dbReference>
<dbReference type="CDD" id="cd03808">
    <property type="entry name" value="GT4_CapM-like"/>
    <property type="match status" value="1"/>
</dbReference>
<keyword evidence="4" id="KW-1185">Reference proteome</keyword>
<evidence type="ECO:0000259" key="2">
    <source>
        <dbReference type="Pfam" id="PF13439"/>
    </source>
</evidence>